<evidence type="ECO:0000313" key="3">
    <source>
        <dbReference type="EMBL" id="MCZ0726218.1"/>
    </source>
</evidence>
<keyword evidence="1" id="KW-0378">Hydrolase</keyword>
<dbReference type="PROSITE" id="PS00893">
    <property type="entry name" value="NUDIX_BOX"/>
    <property type="match status" value="1"/>
</dbReference>
<keyword evidence="4" id="KW-1185">Reference proteome</keyword>
<protein>
    <submittedName>
        <fullName evidence="3">NUDIX domain-containing protein</fullName>
    </submittedName>
</protein>
<gene>
    <name evidence="3" type="ORF">OW157_06540</name>
</gene>
<dbReference type="GO" id="GO:0016787">
    <property type="term" value="F:hydrolase activity"/>
    <property type="evidence" value="ECO:0007669"/>
    <property type="project" value="UniProtKB-KW"/>
</dbReference>
<dbReference type="Proteomes" id="UP001146670">
    <property type="component" value="Unassembled WGS sequence"/>
</dbReference>
<comment type="caution">
    <text evidence="3">The sequence shown here is derived from an EMBL/GenBank/DDBJ whole genome shotgun (WGS) entry which is preliminary data.</text>
</comment>
<dbReference type="AlphaFoldDB" id="A0A9X3FNX5"/>
<sequence>MTKLKSYALNALARLAKQNYPHLLGKDWKSLQDQLKVAADHSLADRKSTLHLSASALYFSNQELCFIHHPYLHQSLLPAGHVEPGEFPGQTAIREFGEETGLQFTPTCRQILVDINQISIPANPVKDEGSHYHIDFRYLLTGHPVEAGPAELAVKFLTYDQAPAEFQVYYPLLAIK</sequence>
<evidence type="ECO:0000259" key="2">
    <source>
        <dbReference type="PROSITE" id="PS51462"/>
    </source>
</evidence>
<feature type="domain" description="Nudix hydrolase" evidence="2">
    <location>
        <begin position="49"/>
        <end position="176"/>
    </location>
</feature>
<dbReference type="Gene3D" id="3.90.79.10">
    <property type="entry name" value="Nucleoside Triphosphate Pyrophosphohydrolase"/>
    <property type="match status" value="1"/>
</dbReference>
<dbReference type="EMBL" id="JAPRFR010000003">
    <property type="protein sequence ID" value="MCZ0726218.1"/>
    <property type="molecule type" value="Genomic_DNA"/>
</dbReference>
<evidence type="ECO:0000256" key="1">
    <source>
        <dbReference type="ARBA" id="ARBA00022801"/>
    </source>
</evidence>
<accession>A0A9X3FNX5</accession>
<dbReference type="Pfam" id="PF00293">
    <property type="entry name" value="NUDIX"/>
    <property type="match status" value="1"/>
</dbReference>
<proteinExistence type="predicted"/>
<name>A0A9X3FNX5_9LACT</name>
<reference evidence="3" key="1">
    <citation type="submission" date="2022-12" db="EMBL/GenBank/DDBJ databases">
        <title>Description and comparative metabolic analysis of Aerococcus sp. nov., isolated from the feces of a pig.</title>
        <authorList>
            <person name="Chang Y.-H."/>
        </authorList>
    </citation>
    <scope>NUCLEOTIDE SEQUENCE</scope>
    <source>
        <strain evidence="3">YH-aer222</strain>
    </source>
</reference>
<dbReference type="RefSeq" id="WP_268752549.1">
    <property type="nucleotide sequence ID" value="NZ_JAPRFQ010000003.1"/>
</dbReference>
<dbReference type="SUPFAM" id="SSF55811">
    <property type="entry name" value="Nudix"/>
    <property type="match status" value="1"/>
</dbReference>
<dbReference type="InterPro" id="IPR020084">
    <property type="entry name" value="NUDIX_hydrolase_CS"/>
</dbReference>
<evidence type="ECO:0000313" key="4">
    <source>
        <dbReference type="Proteomes" id="UP001146670"/>
    </source>
</evidence>
<organism evidence="3 4">
    <name type="scientific">Aerococcus kribbianus</name>
    <dbReference type="NCBI Taxonomy" id="2999064"/>
    <lineage>
        <taxon>Bacteria</taxon>
        <taxon>Bacillati</taxon>
        <taxon>Bacillota</taxon>
        <taxon>Bacilli</taxon>
        <taxon>Lactobacillales</taxon>
        <taxon>Aerococcaceae</taxon>
        <taxon>Aerococcus</taxon>
    </lineage>
</organism>
<dbReference type="PROSITE" id="PS51462">
    <property type="entry name" value="NUDIX"/>
    <property type="match status" value="1"/>
</dbReference>
<dbReference type="InterPro" id="IPR000086">
    <property type="entry name" value="NUDIX_hydrolase_dom"/>
</dbReference>
<dbReference type="InterPro" id="IPR015797">
    <property type="entry name" value="NUDIX_hydrolase-like_dom_sf"/>
</dbReference>